<dbReference type="GO" id="GO:0008324">
    <property type="term" value="F:monoatomic cation transmembrane transporter activity"/>
    <property type="evidence" value="ECO:0007669"/>
    <property type="project" value="InterPro"/>
</dbReference>
<evidence type="ECO:0000259" key="13">
    <source>
        <dbReference type="PROSITE" id="PS51202"/>
    </source>
</evidence>
<keyword evidence="10 11" id="KW-0472">Membrane</keyword>
<feature type="domain" description="RCK N-terminal" evidence="12">
    <location>
        <begin position="409"/>
        <end position="526"/>
    </location>
</feature>
<dbReference type="PROSITE" id="PS51202">
    <property type="entry name" value="RCK_C"/>
    <property type="match status" value="1"/>
</dbReference>
<comment type="subcellular location">
    <subcellularLocation>
        <location evidence="1">Endomembrane system</location>
        <topology evidence="1">Multi-pass membrane protein</topology>
    </subcellularLocation>
</comment>
<dbReference type="SUPFAM" id="SSF51735">
    <property type="entry name" value="NAD(P)-binding Rossmann-fold domains"/>
    <property type="match status" value="1"/>
</dbReference>
<proteinExistence type="inferred from homology"/>
<dbReference type="Pfam" id="PF02254">
    <property type="entry name" value="TrkA_N"/>
    <property type="match status" value="1"/>
</dbReference>
<keyword evidence="6 11" id="KW-0812">Transmembrane</keyword>
<evidence type="ECO:0000259" key="12">
    <source>
        <dbReference type="PROSITE" id="PS51201"/>
    </source>
</evidence>
<keyword evidence="8 11" id="KW-1133">Transmembrane helix</keyword>
<dbReference type="FunFam" id="3.40.50.720:FF:000036">
    <property type="entry name" value="Glutathione-regulated potassium-efflux system protein KefB"/>
    <property type="match status" value="1"/>
</dbReference>
<evidence type="ECO:0000256" key="4">
    <source>
        <dbReference type="ARBA" id="ARBA00022449"/>
    </source>
</evidence>
<dbReference type="PANTHER" id="PTHR42751">
    <property type="entry name" value="SODIUM/HYDROGEN EXCHANGER FAMILY/TRKA DOMAIN PROTEIN"/>
    <property type="match status" value="1"/>
</dbReference>
<evidence type="ECO:0000256" key="3">
    <source>
        <dbReference type="ARBA" id="ARBA00022448"/>
    </source>
</evidence>
<feature type="transmembrane region" description="Helical" evidence="11">
    <location>
        <begin position="214"/>
        <end position="232"/>
    </location>
</feature>
<dbReference type="PANTHER" id="PTHR42751:SF3">
    <property type="entry name" value="SODIUM_GLUTAMATE SYMPORTER"/>
    <property type="match status" value="1"/>
</dbReference>
<evidence type="ECO:0000256" key="1">
    <source>
        <dbReference type="ARBA" id="ARBA00004127"/>
    </source>
</evidence>
<dbReference type="InterPro" id="IPR006037">
    <property type="entry name" value="RCK_C"/>
</dbReference>
<dbReference type="InterPro" id="IPR003148">
    <property type="entry name" value="RCK_N"/>
</dbReference>
<feature type="transmembrane region" description="Helical" evidence="11">
    <location>
        <begin position="30"/>
        <end position="49"/>
    </location>
</feature>
<keyword evidence="4" id="KW-0050">Antiport</keyword>
<evidence type="ECO:0000256" key="6">
    <source>
        <dbReference type="ARBA" id="ARBA00022692"/>
    </source>
</evidence>
<feature type="transmembrane region" description="Helical" evidence="11">
    <location>
        <begin position="55"/>
        <end position="74"/>
    </location>
</feature>
<dbReference type="Gene3D" id="3.30.70.1450">
    <property type="entry name" value="Regulator of K+ conductance, C-terminal domain"/>
    <property type="match status" value="1"/>
</dbReference>
<name>A0AAU8H175_9BACT</name>
<dbReference type="Pfam" id="PF02080">
    <property type="entry name" value="TrkA_C"/>
    <property type="match status" value="1"/>
</dbReference>
<sequence length="661" mass="73903">MIYEFLQAILIIFGISGLIIYVLGKFKIPAIVGFLIAGTIIGPHGMALIKEPQQVELIAEIGVILLMFTIGVEFSIPRLFSLKKEVFLYGSLQVLLTIIVISLISQIALNTALNLSIFYGFIVALSSTAIVMKLLSDRGELNSPHGKISLGILLFQDLCVVPLMLFTQMLSAEGGSFYMFLWVILKAFIILAVIFLFSRIAVPFILHEVVKTRIRELFIIVIISICLGTAFFTSKLGVSLALGAFLAGVVISESEYSAQAVSDILPFKETFSGIFFISVGMLLNINYITNNIANVEFLVGGILFSKALIIALIIYFFLNSLKICLTSALTLSQIGEFSFILAFTGKTMGLLNENDYQSFIAASVITMLLTPLIIRYSPSVISYLIHKEPFKTLEKTRKIKETEIVVKKSNHVIIIGFGLNGRNLARVLKESNIPYVILELNPDTVRKMKKKGEPIYYGDGTTPEILHKLGIHRAKILVIAISDPLATRKIVQIAKTLNQKIHIIVRTRFITEIEELKKLGADEVIPEEFETSLEIFARVLHRFGVPRNQILQMIEKIRAEGYEILRLNDIPKTRAAIECVIFEGLDMDSFLIEKDSWLVGHSLKSLNIRHRAKVTVIAIQRGEETILNPSADFILKEGDIIIYIGNKKQLVDALNFFQKRD</sequence>
<evidence type="ECO:0000256" key="8">
    <source>
        <dbReference type="ARBA" id="ARBA00022989"/>
    </source>
</evidence>
<keyword evidence="7" id="KW-0630">Potassium</keyword>
<keyword evidence="9" id="KW-0406">Ion transport</keyword>
<feature type="transmembrane region" description="Helical" evidence="11">
    <location>
        <begin position="148"/>
        <end position="167"/>
    </location>
</feature>
<dbReference type="EMBL" id="CP144373">
    <property type="protein sequence ID" value="XCH47251.1"/>
    <property type="molecule type" value="Genomic_DNA"/>
</dbReference>
<dbReference type="KEGG" id="taut:V4D30_03005"/>
<dbReference type="Pfam" id="PF00999">
    <property type="entry name" value="Na_H_Exchanger"/>
    <property type="match status" value="1"/>
</dbReference>
<feature type="transmembrane region" description="Helical" evidence="11">
    <location>
        <begin position="115"/>
        <end position="136"/>
    </location>
</feature>
<evidence type="ECO:0000256" key="10">
    <source>
        <dbReference type="ARBA" id="ARBA00023136"/>
    </source>
</evidence>
<dbReference type="InterPro" id="IPR038770">
    <property type="entry name" value="Na+/solute_symporter_sf"/>
</dbReference>
<evidence type="ECO:0000256" key="9">
    <source>
        <dbReference type="ARBA" id="ARBA00023065"/>
    </source>
</evidence>
<dbReference type="GO" id="GO:0015297">
    <property type="term" value="F:antiporter activity"/>
    <property type="evidence" value="ECO:0007669"/>
    <property type="project" value="UniProtKB-KW"/>
</dbReference>
<feature type="transmembrane region" description="Helical" evidence="11">
    <location>
        <begin position="86"/>
        <end position="109"/>
    </location>
</feature>
<dbReference type="PROSITE" id="PS51201">
    <property type="entry name" value="RCK_N"/>
    <property type="match status" value="1"/>
</dbReference>
<feature type="transmembrane region" description="Helical" evidence="11">
    <location>
        <begin position="6"/>
        <end position="23"/>
    </location>
</feature>
<dbReference type="InterPro" id="IPR036291">
    <property type="entry name" value="NAD(P)-bd_dom_sf"/>
</dbReference>
<keyword evidence="5" id="KW-0633">Potassium transport</keyword>
<dbReference type="GO" id="GO:0006813">
    <property type="term" value="P:potassium ion transport"/>
    <property type="evidence" value="ECO:0007669"/>
    <property type="project" value="UniProtKB-KW"/>
</dbReference>
<evidence type="ECO:0000256" key="2">
    <source>
        <dbReference type="ARBA" id="ARBA00005551"/>
    </source>
</evidence>
<organism evidence="14">
    <name type="scientific">Thermodesulfovibrio autotrophicus</name>
    <dbReference type="NCBI Taxonomy" id="3118333"/>
    <lineage>
        <taxon>Bacteria</taxon>
        <taxon>Pseudomonadati</taxon>
        <taxon>Nitrospirota</taxon>
        <taxon>Thermodesulfovibrionia</taxon>
        <taxon>Thermodesulfovibrionales</taxon>
        <taxon>Thermodesulfovibrionaceae</taxon>
        <taxon>Thermodesulfovibrio</taxon>
    </lineage>
</organism>
<feature type="transmembrane region" description="Helical" evidence="11">
    <location>
        <begin position="295"/>
        <end position="318"/>
    </location>
</feature>
<dbReference type="GO" id="GO:1902600">
    <property type="term" value="P:proton transmembrane transport"/>
    <property type="evidence" value="ECO:0007669"/>
    <property type="project" value="InterPro"/>
</dbReference>
<dbReference type="AlphaFoldDB" id="A0AAU8H175"/>
<dbReference type="GO" id="GO:0016020">
    <property type="term" value="C:membrane"/>
    <property type="evidence" value="ECO:0007669"/>
    <property type="project" value="InterPro"/>
</dbReference>
<evidence type="ECO:0000256" key="5">
    <source>
        <dbReference type="ARBA" id="ARBA00022538"/>
    </source>
</evidence>
<keyword evidence="3" id="KW-0813">Transport</keyword>
<reference evidence="14" key="1">
    <citation type="submission" date="2024-01" db="EMBL/GenBank/DDBJ databases">
        <title>The first autotrophic representatives of the genus Thermodesulfovibrio.</title>
        <authorList>
            <person name="Maltseva A.I."/>
            <person name="Elcheninov A.G."/>
            <person name="Kublanov I.V."/>
            <person name="Lebedinsky A.V."/>
            <person name="Frolov E.N."/>
        </authorList>
    </citation>
    <scope>NUCLEOTIDE SEQUENCE</scope>
    <source>
        <strain evidence="14">3907-1M</strain>
    </source>
</reference>
<dbReference type="SUPFAM" id="SSF116726">
    <property type="entry name" value="TrkA C-terminal domain-like"/>
    <property type="match status" value="1"/>
</dbReference>
<feature type="transmembrane region" description="Helical" evidence="11">
    <location>
        <begin position="270"/>
        <end position="289"/>
    </location>
</feature>
<feature type="domain" description="RCK C-terminal" evidence="13">
    <location>
        <begin position="575"/>
        <end position="660"/>
    </location>
</feature>
<dbReference type="InterPro" id="IPR006153">
    <property type="entry name" value="Cation/H_exchanger_TM"/>
</dbReference>
<dbReference type="InterPro" id="IPR036721">
    <property type="entry name" value="RCK_C_sf"/>
</dbReference>
<feature type="transmembrane region" description="Helical" evidence="11">
    <location>
        <begin position="179"/>
        <end position="202"/>
    </location>
</feature>
<evidence type="ECO:0000256" key="11">
    <source>
        <dbReference type="SAM" id="Phobius"/>
    </source>
</evidence>
<dbReference type="Gene3D" id="1.20.1530.20">
    <property type="match status" value="1"/>
</dbReference>
<dbReference type="GO" id="GO:0012505">
    <property type="term" value="C:endomembrane system"/>
    <property type="evidence" value="ECO:0007669"/>
    <property type="project" value="UniProtKB-SubCell"/>
</dbReference>
<comment type="similarity">
    <text evidence="2">Belongs to the monovalent cation:proton antiporter 2 (CPA2) transporter (TC 2.A.37) family.</text>
</comment>
<evidence type="ECO:0000313" key="14">
    <source>
        <dbReference type="EMBL" id="XCH47251.1"/>
    </source>
</evidence>
<protein>
    <submittedName>
        <fullName evidence="14">Cation:proton antiporter</fullName>
    </submittedName>
</protein>
<gene>
    <name evidence="14" type="ORF">V4D30_03005</name>
</gene>
<accession>A0AAU8H175</accession>
<dbReference type="RefSeq" id="WP_353684774.1">
    <property type="nucleotide sequence ID" value="NZ_CP144373.1"/>
</dbReference>
<dbReference type="Gene3D" id="3.40.50.720">
    <property type="entry name" value="NAD(P)-binding Rossmann-like Domain"/>
    <property type="match status" value="1"/>
</dbReference>
<evidence type="ECO:0000256" key="7">
    <source>
        <dbReference type="ARBA" id="ARBA00022958"/>
    </source>
</evidence>